<dbReference type="Proteomes" id="UP001145072">
    <property type="component" value="Unassembled WGS sequence"/>
</dbReference>
<dbReference type="AlphaFoldDB" id="A0A9X3WHH3"/>
<accession>A0A9X3WHH3</accession>
<keyword evidence="2" id="KW-1185">Reference proteome</keyword>
<evidence type="ECO:0008006" key="3">
    <source>
        <dbReference type="Google" id="ProtNLM"/>
    </source>
</evidence>
<protein>
    <recommendedName>
        <fullName evidence="3">Mu-like prophage protein Com</fullName>
    </recommendedName>
</protein>
<dbReference type="RefSeq" id="WP_259866512.1">
    <property type="nucleotide sequence ID" value="NZ_JAMQJZ010000003.1"/>
</dbReference>
<comment type="caution">
    <text evidence="1">The sequence shown here is derived from an EMBL/GenBank/DDBJ whole genome shotgun (WGS) entry which is preliminary data.</text>
</comment>
<proteinExistence type="predicted"/>
<name>A0A9X3WHH3_9BACI</name>
<dbReference type="EMBL" id="JAMQJZ010000003">
    <property type="protein sequence ID" value="MDC3419837.1"/>
    <property type="molecule type" value="Genomic_DNA"/>
</dbReference>
<organism evidence="1 2">
    <name type="scientific">Aquibacillus koreensis</name>
    <dbReference type="NCBI Taxonomy" id="279446"/>
    <lineage>
        <taxon>Bacteria</taxon>
        <taxon>Bacillati</taxon>
        <taxon>Bacillota</taxon>
        <taxon>Bacilli</taxon>
        <taxon>Bacillales</taxon>
        <taxon>Bacillaceae</taxon>
        <taxon>Aquibacillus</taxon>
    </lineage>
</organism>
<evidence type="ECO:0000313" key="2">
    <source>
        <dbReference type="Proteomes" id="UP001145072"/>
    </source>
</evidence>
<sequence>MTSKTNIKRVECPVCSNRLLDKVQGAKGLVQSKCQRCKRVWEIDLDTNEFTLLSGKAIPRRYGASE</sequence>
<gene>
    <name evidence="1" type="ORF">NC661_05575</name>
</gene>
<reference evidence="1" key="1">
    <citation type="submission" date="2022-06" db="EMBL/GenBank/DDBJ databases">
        <title>Aquibacillus sp. a new bacterium isolated from soil saline samples.</title>
        <authorList>
            <person name="Galisteo C."/>
            <person name="De La Haba R."/>
            <person name="Sanchez-Porro C."/>
            <person name="Ventosa A."/>
        </authorList>
    </citation>
    <scope>NUCLEOTIDE SEQUENCE</scope>
    <source>
        <strain evidence="1">JCM 12387</strain>
    </source>
</reference>
<evidence type="ECO:0000313" key="1">
    <source>
        <dbReference type="EMBL" id="MDC3419837.1"/>
    </source>
</evidence>